<name>A0A382V9V6_9ZZZZ</name>
<dbReference type="EMBL" id="UINC01150302">
    <property type="protein sequence ID" value="SVD43269.1"/>
    <property type="molecule type" value="Genomic_DNA"/>
</dbReference>
<comment type="similarity">
    <text evidence="1">Belongs to the iron-containing alcohol dehydrogenase family.</text>
</comment>
<feature type="domain" description="Alcohol dehydrogenase iron-type/glycerol dehydrogenase GldA" evidence="4">
    <location>
        <begin position="2"/>
        <end position="47"/>
    </location>
</feature>
<dbReference type="PANTHER" id="PTHR11496">
    <property type="entry name" value="ALCOHOL DEHYDROGENASE"/>
    <property type="match status" value="1"/>
</dbReference>
<evidence type="ECO:0000256" key="1">
    <source>
        <dbReference type="ARBA" id="ARBA00007358"/>
    </source>
</evidence>
<dbReference type="PANTHER" id="PTHR11496:SF102">
    <property type="entry name" value="ALCOHOL DEHYDROGENASE 4"/>
    <property type="match status" value="1"/>
</dbReference>
<dbReference type="InterPro" id="IPR039697">
    <property type="entry name" value="Alcohol_dehydrogenase_Fe"/>
</dbReference>
<evidence type="ECO:0000259" key="5">
    <source>
        <dbReference type="Pfam" id="PF25137"/>
    </source>
</evidence>
<organism evidence="6">
    <name type="scientific">marine metagenome</name>
    <dbReference type="NCBI Taxonomy" id="408172"/>
    <lineage>
        <taxon>unclassified sequences</taxon>
        <taxon>metagenomes</taxon>
        <taxon>ecological metagenomes</taxon>
    </lineage>
</organism>
<dbReference type="SUPFAM" id="SSF56796">
    <property type="entry name" value="Dehydroquinate synthase-like"/>
    <property type="match status" value="1"/>
</dbReference>
<sequence length="245" mass="27790">KVPSIFIPTTHGSGSEVTMWGTVWDMKEKKKYSISHPYLYPNFAILDGSLTLSLPLNISLTSILDALSHSFEAIWNKNANKVSTEYAIEAICLILKNVNRFKKKEKDLYLRKLFLKASNIAGLAFSRTKTAAAHSISYPLTINYGIPHGIASSLPLLQLLRINEREIKNELSIILFNLGIKDLNSLINLIQQIPDGIIKYSLKDWGVKRKDINGLVTQSYTKGRMENNIVDLLEKDIYEIYNKIY</sequence>
<dbReference type="AlphaFoldDB" id="A0A382V9V6"/>
<accession>A0A382V9V6</accession>
<gene>
    <name evidence="6" type="ORF">METZ01_LOCUS396123</name>
</gene>
<evidence type="ECO:0000256" key="2">
    <source>
        <dbReference type="ARBA" id="ARBA00023002"/>
    </source>
</evidence>
<dbReference type="InterPro" id="IPR001670">
    <property type="entry name" value="ADH_Fe/GldA"/>
</dbReference>
<dbReference type="Pfam" id="PF00465">
    <property type="entry name" value="Fe-ADH"/>
    <property type="match status" value="1"/>
</dbReference>
<evidence type="ECO:0000313" key="6">
    <source>
        <dbReference type="EMBL" id="SVD43269.1"/>
    </source>
</evidence>
<protein>
    <submittedName>
        <fullName evidence="6">Uncharacterized protein</fullName>
    </submittedName>
</protein>
<dbReference type="GO" id="GO:0004022">
    <property type="term" value="F:alcohol dehydrogenase (NAD+) activity"/>
    <property type="evidence" value="ECO:0007669"/>
    <property type="project" value="TreeGrafter"/>
</dbReference>
<keyword evidence="2" id="KW-0560">Oxidoreductase</keyword>
<feature type="domain" description="Fe-containing alcohol dehydrogenase-like C-terminal" evidence="5">
    <location>
        <begin position="61"/>
        <end position="245"/>
    </location>
</feature>
<evidence type="ECO:0000259" key="4">
    <source>
        <dbReference type="Pfam" id="PF00465"/>
    </source>
</evidence>
<dbReference type="Pfam" id="PF25137">
    <property type="entry name" value="ADH_Fe_C"/>
    <property type="match status" value="1"/>
</dbReference>
<dbReference type="Gene3D" id="3.40.50.1970">
    <property type="match status" value="1"/>
</dbReference>
<dbReference type="InterPro" id="IPR056798">
    <property type="entry name" value="ADH_Fe_C"/>
</dbReference>
<proteinExistence type="inferred from homology"/>
<reference evidence="6" key="1">
    <citation type="submission" date="2018-05" db="EMBL/GenBank/DDBJ databases">
        <authorList>
            <person name="Lanie J.A."/>
            <person name="Ng W.-L."/>
            <person name="Kazmierczak K.M."/>
            <person name="Andrzejewski T.M."/>
            <person name="Davidsen T.M."/>
            <person name="Wayne K.J."/>
            <person name="Tettelin H."/>
            <person name="Glass J.I."/>
            <person name="Rusch D."/>
            <person name="Podicherti R."/>
            <person name="Tsui H.-C.T."/>
            <person name="Winkler M.E."/>
        </authorList>
    </citation>
    <scope>NUCLEOTIDE SEQUENCE</scope>
</reference>
<evidence type="ECO:0000256" key="3">
    <source>
        <dbReference type="ARBA" id="ARBA00023027"/>
    </source>
</evidence>
<keyword evidence="3" id="KW-0520">NAD</keyword>
<dbReference type="PROSITE" id="PS00913">
    <property type="entry name" value="ADH_IRON_1"/>
    <property type="match status" value="1"/>
</dbReference>
<feature type="non-terminal residue" evidence="6">
    <location>
        <position position="1"/>
    </location>
</feature>
<dbReference type="InterPro" id="IPR018211">
    <property type="entry name" value="ADH_Fe_CS"/>
</dbReference>
<dbReference type="Gene3D" id="1.20.1090.10">
    <property type="entry name" value="Dehydroquinate synthase-like - alpha domain"/>
    <property type="match status" value="1"/>
</dbReference>
<dbReference type="GO" id="GO:0046872">
    <property type="term" value="F:metal ion binding"/>
    <property type="evidence" value="ECO:0007669"/>
    <property type="project" value="InterPro"/>
</dbReference>